<dbReference type="EMBL" id="VIKS01000015">
    <property type="protein sequence ID" value="TQV82874.1"/>
    <property type="molecule type" value="Genomic_DNA"/>
</dbReference>
<dbReference type="RefSeq" id="WP_142934571.1">
    <property type="nucleotide sequence ID" value="NZ_ML660171.1"/>
</dbReference>
<dbReference type="Proteomes" id="UP000315439">
    <property type="component" value="Unassembled WGS sequence"/>
</dbReference>
<reference evidence="2 3" key="1">
    <citation type="submission" date="2019-07" db="EMBL/GenBank/DDBJ databases">
        <title>Draft genome for Aliikangiella sp. M105.</title>
        <authorList>
            <person name="Wang G."/>
        </authorList>
    </citation>
    <scope>NUCLEOTIDE SEQUENCE [LARGE SCALE GENOMIC DNA]</scope>
    <source>
        <strain evidence="2 3">M105</strain>
    </source>
</reference>
<dbReference type="OrthoDB" id="9904820at2"/>
<evidence type="ECO:0000313" key="2">
    <source>
        <dbReference type="EMBL" id="TQV82874.1"/>
    </source>
</evidence>
<keyword evidence="1" id="KW-0472">Membrane</keyword>
<protein>
    <submittedName>
        <fullName evidence="2">Uncharacterized protein</fullName>
    </submittedName>
</protein>
<keyword evidence="1" id="KW-1133">Transmembrane helix</keyword>
<comment type="caution">
    <text evidence="2">The sequence shown here is derived from an EMBL/GenBank/DDBJ whole genome shotgun (WGS) entry which is preliminary data.</text>
</comment>
<evidence type="ECO:0000256" key="1">
    <source>
        <dbReference type="SAM" id="Phobius"/>
    </source>
</evidence>
<feature type="transmembrane region" description="Helical" evidence="1">
    <location>
        <begin position="113"/>
        <end position="133"/>
    </location>
</feature>
<dbReference type="AlphaFoldDB" id="A0A545U082"/>
<gene>
    <name evidence="2" type="ORF">FLL46_24195</name>
</gene>
<keyword evidence="1" id="KW-0812">Transmembrane</keyword>
<organism evidence="2 3">
    <name type="scientific">Aliikangiella coralliicola</name>
    <dbReference type="NCBI Taxonomy" id="2592383"/>
    <lineage>
        <taxon>Bacteria</taxon>
        <taxon>Pseudomonadati</taxon>
        <taxon>Pseudomonadota</taxon>
        <taxon>Gammaproteobacteria</taxon>
        <taxon>Oceanospirillales</taxon>
        <taxon>Pleioneaceae</taxon>
        <taxon>Aliikangiella</taxon>
    </lineage>
</organism>
<proteinExistence type="predicted"/>
<keyword evidence="3" id="KW-1185">Reference proteome</keyword>
<name>A0A545U082_9GAMM</name>
<sequence length="172" mass="20133">MSKKPEYKTFLGAVTNIRNSRNSIDNLLENSTMGNERNKSSRLFVGFFGHAENNNQQMSNELYQLMSSVDNYLEITERYFENELEQQKIEFQKKRAATIKEAIYAWIPWFSKIVRWSLGVVATVLLYSYLIYWSAKSQAPNCDPVIEKTCKVVEWKFVIPVKDSINQIVNRK</sequence>
<evidence type="ECO:0000313" key="3">
    <source>
        <dbReference type="Proteomes" id="UP000315439"/>
    </source>
</evidence>
<accession>A0A545U082</accession>